<evidence type="ECO:0000256" key="2">
    <source>
        <dbReference type="SAM" id="MobiDB-lite"/>
    </source>
</evidence>
<feature type="coiled-coil region" evidence="1">
    <location>
        <begin position="809"/>
        <end position="843"/>
    </location>
</feature>
<keyword evidence="4" id="KW-1185">Reference proteome</keyword>
<dbReference type="Proteomes" id="UP000286268">
    <property type="component" value="Chromosome"/>
</dbReference>
<dbReference type="KEGG" id="cmah:C1I91_18460"/>
<feature type="coiled-coil region" evidence="1">
    <location>
        <begin position="368"/>
        <end position="395"/>
    </location>
</feature>
<dbReference type="RefSeq" id="WP_128214192.1">
    <property type="nucleotide sequence ID" value="NZ_CP025746.1"/>
</dbReference>
<reference evidence="3 4" key="1">
    <citation type="submission" date="2018-01" db="EMBL/GenBank/DDBJ databases">
        <title>Genome Sequencing and Assembly of Anaerobacter polyendosporus strain CT4.</title>
        <authorList>
            <person name="Tachaapaikoon C."/>
            <person name="Sutheeworapong S."/>
            <person name="Jenjaroenpun P."/>
            <person name="Wongsurawat T."/>
            <person name="Nookeaw I."/>
            <person name="Cheawchanlertfa P."/>
            <person name="Kosugi A."/>
            <person name="Cheevadhanarak S."/>
            <person name="Ratanakhanokchai K."/>
        </authorList>
    </citation>
    <scope>NUCLEOTIDE SEQUENCE [LARGE SCALE GENOMIC DNA]</scope>
    <source>
        <strain evidence="3 4">CT4</strain>
    </source>
</reference>
<feature type="coiled-coil region" evidence="1">
    <location>
        <begin position="1001"/>
        <end position="1031"/>
    </location>
</feature>
<proteinExistence type="predicted"/>
<protein>
    <recommendedName>
        <fullName evidence="5">Chromosome segregation ATPase</fullName>
    </recommendedName>
</protein>
<feature type="coiled-coil region" evidence="1">
    <location>
        <begin position="1196"/>
        <end position="1223"/>
    </location>
</feature>
<feature type="coiled-coil region" evidence="1">
    <location>
        <begin position="745"/>
        <end position="772"/>
    </location>
</feature>
<keyword evidence="1" id="KW-0175">Coiled coil</keyword>
<organism evidence="3 4">
    <name type="scientific">Clostridium manihotivorum</name>
    <dbReference type="NCBI Taxonomy" id="2320868"/>
    <lineage>
        <taxon>Bacteria</taxon>
        <taxon>Bacillati</taxon>
        <taxon>Bacillota</taxon>
        <taxon>Clostridia</taxon>
        <taxon>Eubacteriales</taxon>
        <taxon>Clostridiaceae</taxon>
        <taxon>Clostridium</taxon>
    </lineage>
</organism>
<sequence length="1489" mass="175119">MPAISKIRFTNVIYENGEKRYNDEIFEFESYNGAILLENGGGKTVFVQTALQAILPNIEVADRKVKNTLSLQNTSAHIAIEWILNERPRRYGVTAVTLFMNKDSIDSYKYVYEYLENDDNSIEKLPFVRDSVGGTKRPSTKEEMADYYNVMSQNRISAKNFKTLREYHSYIEDNFKIIPSEWRKIALINGAEGGVEAFFDACKTTGQLVDNLLIPTVEEALAGDGTKDFVEIFERQREHFKKYKQLNARIEESKKVEEQIGLYSAVFKEYDEAKTEEIEAKEDLKALDNFIKLESKEIRDKLEKNIKESISLTQEEELWKKKYSSYELKKYESEMIKEEKAHKEVLGDYEKLNNSKIDKDKRYSSLQISKYKKDIKVQEENIELINKQLETLDKDEAITDIKDKLYENSRKLRGYYLDKEEKLEKEKNLYQNQIDNVNQQIKAGEIELKTIREKEKALLKEKNTIEGNIQYLIKDINRINKGILDNPNEANIKDEVSRWKNRITELEQKVFEANKQRKILADEQQNLKEALVKLRKSLEEINEERHIVSNDIRNIDQNKTELLVKIKEFRNSWLSYDIDAIYSKQSTIVTQVEEKLQKLKEEKEKYLLSERLAHRYADEYRDSEYYTADSGLEKNISQWRNSFNYLESGTRYVQRVCKNENKMEEELNNYYPYWPLTIITSEDEIEKVKAKVDKIIGQITHPVFVISEKEAKARALGENILEENNVVYPSTWNNNLKQTYFEQWQKDMTAKAEETTALREEKEEELSKCQELHRDITVFYNKYPYEQYSELCKAEKTIKERADEVLASIKNNEERINEIDIELNKLSNDVQEFSGEQKSLEEKVLKGQESLNKSNEKEENEAKIIVINKDIEDIGESIAKAEKALKDNGELRTDLLADLNNIKNNINSLRVDKLYEEVKAASPAYSDLTKETLEEERNILQDQLNNKQQNRGQLEERLRSSQTLKKSSEKQLSDFIKKLEFEAEENLEFPLSGDKEISNLLEELTKLKKPLEDTKKQEEQARVRYEKSKNLYEFRKGDHLKAYDEIIKFSEELGLLKTILSKEKDELKKKRVYLTGEKERLEKENKNVDDVLRGLELFNVSYAYLSEEIELRELSEDLAQKVPYNRVQIIDSAKKKLETVKKYLDKKLLESEQQKAIFIKFCEAEILDVKLKEMATSGVKFKNTYKDILEWQKMMEERISRTIEIAQNDIREHDREVQQFISQLHSYLVTMVQELKAIPKKTRIKVDEDWKEVFIFNVPEWEEKEGKEELSKHIDWMLNQLEGDRFKDENGIERTELAKKEIEKWLQSKQLLQIVMKQDTIKVKCRKVTNDGKMRSAPFSWEVSNSWSGGEKWSKNMTLFLGILNYLAEKRKQIIPTNRHYRTVIVDNPFGKASSDHVLDPVFFIAEQLGFQIIALTAHAEGKFIRTYFPIVYSLRLRNSKDNSTQIMTKEREIKHTYFRDNDPDTLIRLGEAKQLGFDLDSLFKSGDA</sequence>
<evidence type="ECO:0000313" key="3">
    <source>
        <dbReference type="EMBL" id="QAA33469.1"/>
    </source>
</evidence>
<feature type="region of interest" description="Disordered" evidence="2">
    <location>
        <begin position="943"/>
        <end position="965"/>
    </location>
</feature>
<feature type="coiled-coil region" evidence="1">
    <location>
        <begin position="489"/>
        <end position="558"/>
    </location>
</feature>
<accession>A0A410DWK2</accession>
<evidence type="ECO:0008006" key="5">
    <source>
        <dbReference type="Google" id="ProtNLM"/>
    </source>
</evidence>
<gene>
    <name evidence="3" type="ORF">C1I91_18460</name>
</gene>
<dbReference type="EMBL" id="CP025746">
    <property type="protein sequence ID" value="QAA33469.1"/>
    <property type="molecule type" value="Genomic_DNA"/>
</dbReference>
<dbReference type="OrthoDB" id="9815057at2"/>
<evidence type="ECO:0000313" key="4">
    <source>
        <dbReference type="Proteomes" id="UP000286268"/>
    </source>
</evidence>
<feature type="compositionally biased region" description="Polar residues" evidence="2">
    <location>
        <begin position="943"/>
        <end position="952"/>
    </location>
</feature>
<feature type="coiled-coil region" evidence="1">
    <location>
        <begin position="420"/>
        <end position="454"/>
    </location>
</feature>
<name>A0A410DWK2_9CLOT</name>
<feature type="coiled-coil region" evidence="1">
    <location>
        <begin position="582"/>
        <end position="609"/>
    </location>
</feature>
<evidence type="ECO:0000256" key="1">
    <source>
        <dbReference type="SAM" id="Coils"/>
    </source>
</evidence>